<feature type="region of interest" description="Disordered" evidence="4">
    <location>
        <begin position="1"/>
        <end position="50"/>
    </location>
</feature>
<feature type="compositionally biased region" description="Low complexity" evidence="4">
    <location>
        <begin position="333"/>
        <end position="353"/>
    </location>
</feature>
<dbReference type="GO" id="GO:0005524">
    <property type="term" value="F:ATP binding"/>
    <property type="evidence" value="ECO:0007669"/>
    <property type="project" value="UniProtKB-UniRule"/>
</dbReference>
<dbReference type="PANTHER" id="PTHR24346:SF110">
    <property type="entry name" value="NON-SPECIFIC SERINE_THREONINE PROTEIN KINASE"/>
    <property type="match status" value="1"/>
</dbReference>
<dbReference type="Pfam" id="PF00069">
    <property type="entry name" value="Pkinase"/>
    <property type="match status" value="1"/>
</dbReference>
<dbReference type="InterPro" id="IPR008271">
    <property type="entry name" value="Ser/Thr_kinase_AS"/>
</dbReference>
<accession>A0A507FDM3</accession>
<keyword evidence="1 3" id="KW-0547">Nucleotide-binding</keyword>
<evidence type="ECO:0000259" key="6">
    <source>
        <dbReference type="PROSITE" id="PS50032"/>
    </source>
</evidence>
<proteinExistence type="predicted"/>
<dbReference type="AlphaFoldDB" id="A0A507FDM3"/>
<feature type="domain" description="Protein kinase" evidence="5">
    <location>
        <begin position="53"/>
        <end position="312"/>
    </location>
</feature>
<evidence type="ECO:0000259" key="5">
    <source>
        <dbReference type="PROSITE" id="PS50011"/>
    </source>
</evidence>
<dbReference type="Gene3D" id="3.30.310.80">
    <property type="entry name" value="Kinase associated domain 1, KA1"/>
    <property type="match status" value="1"/>
</dbReference>
<dbReference type="GO" id="GO:0035556">
    <property type="term" value="P:intracellular signal transduction"/>
    <property type="evidence" value="ECO:0007669"/>
    <property type="project" value="TreeGrafter"/>
</dbReference>
<dbReference type="GO" id="GO:0005737">
    <property type="term" value="C:cytoplasm"/>
    <property type="evidence" value="ECO:0007669"/>
    <property type="project" value="TreeGrafter"/>
</dbReference>
<dbReference type="SMART" id="SM00220">
    <property type="entry name" value="S_TKc"/>
    <property type="match status" value="1"/>
</dbReference>
<feature type="region of interest" description="Disordered" evidence="4">
    <location>
        <begin position="325"/>
        <end position="353"/>
    </location>
</feature>
<dbReference type="OrthoDB" id="193931at2759"/>
<dbReference type="InterPro" id="IPR001772">
    <property type="entry name" value="KA1_dom"/>
</dbReference>
<dbReference type="InterPro" id="IPR017441">
    <property type="entry name" value="Protein_kinase_ATP_BS"/>
</dbReference>
<dbReference type="Proteomes" id="UP000320333">
    <property type="component" value="Unassembled WGS sequence"/>
</dbReference>
<dbReference type="PROSITE" id="PS50032">
    <property type="entry name" value="KA1"/>
    <property type="match status" value="1"/>
</dbReference>
<feature type="compositionally biased region" description="Polar residues" evidence="4">
    <location>
        <begin position="13"/>
        <end position="38"/>
    </location>
</feature>
<dbReference type="PANTHER" id="PTHR24346">
    <property type="entry name" value="MAP/MICROTUBULE AFFINITY-REGULATING KINASE"/>
    <property type="match status" value="1"/>
</dbReference>
<feature type="binding site" evidence="3">
    <location>
        <position position="82"/>
    </location>
    <ligand>
        <name>ATP</name>
        <dbReference type="ChEBI" id="CHEBI:30616"/>
    </ligand>
</feature>
<dbReference type="GO" id="GO:0004674">
    <property type="term" value="F:protein serine/threonine kinase activity"/>
    <property type="evidence" value="ECO:0007669"/>
    <property type="project" value="TreeGrafter"/>
</dbReference>
<keyword evidence="2 3" id="KW-0067">ATP-binding</keyword>
<keyword evidence="8" id="KW-1185">Reference proteome</keyword>
<dbReference type="FunFam" id="1.10.510.10:FF:000571">
    <property type="entry name" value="Maternal embryonic leucine zipper kinase"/>
    <property type="match status" value="1"/>
</dbReference>
<comment type="caution">
    <text evidence="7">The sequence shown here is derived from an EMBL/GenBank/DDBJ whole genome shotgun (WGS) entry which is preliminary data.</text>
</comment>
<evidence type="ECO:0000256" key="4">
    <source>
        <dbReference type="SAM" id="MobiDB-lite"/>
    </source>
</evidence>
<gene>
    <name evidence="7" type="ORF">CcCBS67573_g04285</name>
</gene>
<dbReference type="InterPro" id="IPR000719">
    <property type="entry name" value="Prot_kinase_dom"/>
</dbReference>
<sequence length="666" mass="72687">MPDTTALAPADTPQHTHTQMPASSEGSKLKPNPNSLPSIASPARSERPKFGPYQLRQTLGEGQFGKVKLATDTRSERMVAIKFLKKARVRDNADRRKIMREIAMLQMLDHPFVVSLLEVVETASYIGLVLEYAPGGELFHYIMAQPSGHLGEREGCKFFAQLVAGVSYMHFMGIVHRDLKLENLLLGPDNNILISDFGFANTSSEHMATQCGSPSYAAPELVSNADYVGVSVDIWSCGVILYGMLCGYLPYDDDPSNPDSENIQRLYQYIRTTVLTYPPFISDTVRHLMSIMLVPNPQNRAKMSDILSHVWLAPESEILSQELQRRLKQVGQSTTPTSSHDSPSASPVPYVPAASLPSSVPVTKAEPDASMQRTNSVSSKMTNWFWSKSASSNNATITPIHPNSKSGGGGGGGTSVFGIAFGASSAADAEAPTRTSVSVVDRPDATERQSMSYSLTNSDFTDDGGVRERKLAFHSGALDQRALSSRDPLELLTDIEAVFVQRYNWVIESNGSSSGEYKLKVKKPRGMKIHELRASANAENKAPAAAAAAASAEGVSKVVDIKRDVINDAKMAQIYSGFPVSLKSKITKFMHSFSGNSNKGYDGHEDSHRKSLDLPLSAMEEEMTFFVEVQKVKEMSGVVVVDFKRSKGDVWGFKRLYASVIGELPL</sequence>
<organism evidence="7 8">
    <name type="scientific">Chytriomyces confervae</name>
    <dbReference type="NCBI Taxonomy" id="246404"/>
    <lineage>
        <taxon>Eukaryota</taxon>
        <taxon>Fungi</taxon>
        <taxon>Fungi incertae sedis</taxon>
        <taxon>Chytridiomycota</taxon>
        <taxon>Chytridiomycota incertae sedis</taxon>
        <taxon>Chytridiomycetes</taxon>
        <taxon>Chytridiales</taxon>
        <taxon>Chytriomycetaceae</taxon>
        <taxon>Chytriomyces</taxon>
    </lineage>
</organism>
<feature type="domain" description="KA1" evidence="6">
    <location>
        <begin position="616"/>
        <end position="666"/>
    </location>
</feature>
<dbReference type="EMBL" id="QEAP01000125">
    <property type="protein sequence ID" value="TPX74441.1"/>
    <property type="molecule type" value="Genomic_DNA"/>
</dbReference>
<dbReference type="CDD" id="cd14003">
    <property type="entry name" value="STKc_AMPK-like"/>
    <property type="match status" value="1"/>
</dbReference>
<protein>
    <recommendedName>
        <fullName evidence="9">Non-specific serine/threonine protein kinase</fullName>
    </recommendedName>
</protein>
<evidence type="ECO:0000313" key="7">
    <source>
        <dbReference type="EMBL" id="TPX74441.1"/>
    </source>
</evidence>
<evidence type="ECO:0008006" key="9">
    <source>
        <dbReference type="Google" id="ProtNLM"/>
    </source>
</evidence>
<evidence type="ECO:0000313" key="8">
    <source>
        <dbReference type="Proteomes" id="UP000320333"/>
    </source>
</evidence>
<dbReference type="PROSITE" id="PS00107">
    <property type="entry name" value="PROTEIN_KINASE_ATP"/>
    <property type="match status" value="1"/>
</dbReference>
<dbReference type="STRING" id="246404.A0A507FDM3"/>
<dbReference type="Gene3D" id="1.10.510.10">
    <property type="entry name" value="Transferase(Phosphotransferase) domain 1"/>
    <property type="match status" value="1"/>
</dbReference>
<dbReference type="PROSITE" id="PS00108">
    <property type="entry name" value="PROTEIN_KINASE_ST"/>
    <property type="match status" value="1"/>
</dbReference>
<evidence type="ECO:0000256" key="1">
    <source>
        <dbReference type="ARBA" id="ARBA00022741"/>
    </source>
</evidence>
<dbReference type="SUPFAM" id="SSF56112">
    <property type="entry name" value="Protein kinase-like (PK-like)"/>
    <property type="match status" value="1"/>
</dbReference>
<evidence type="ECO:0000256" key="2">
    <source>
        <dbReference type="ARBA" id="ARBA00022840"/>
    </source>
</evidence>
<dbReference type="InterPro" id="IPR011009">
    <property type="entry name" value="Kinase-like_dom_sf"/>
</dbReference>
<dbReference type="PROSITE" id="PS50011">
    <property type="entry name" value="PROTEIN_KINASE_DOM"/>
    <property type="match status" value="1"/>
</dbReference>
<dbReference type="FunFam" id="3.30.200.20:FF:000042">
    <property type="entry name" value="Aurora kinase A"/>
    <property type="match status" value="1"/>
</dbReference>
<name>A0A507FDM3_9FUNG</name>
<dbReference type="Pfam" id="PF02149">
    <property type="entry name" value="KA1"/>
    <property type="match status" value="1"/>
</dbReference>
<evidence type="ECO:0000256" key="3">
    <source>
        <dbReference type="PROSITE-ProRule" id="PRU10141"/>
    </source>
</evidence>
<reference evidence="7 8" key="1">
    <citation type="journal article" date="2019" name="Sci. Rep.">
        <title>Comparative genomics of chytrid fungi reveal insights into the obligate biotrophic and pathogenic lifestyle of Synchytrium endobioticum.</title>
        <authorList>
            <person name="van de Vossenberg B.T.L.H."/>
            <person name="Warris S."/>
            <person name="Nguyen H.D.T."/>
            <person name="van Gent-Pelzer M.P.E."/>
            <person name="Joly D.L."/>
            <person name="van de Geest H.C."/>
            <person name="Bonants P.J.M."/>
            <person name="Smith D.S."/>
            <person name="Levesque C.A."/>
            <person name="van der Lee T.A.J."/>
        </authorList>
    </citation>
    <scope>NUCLEOTIDE SEQUENCE [LARGE SCALE GENOMIC DNA]</scope>
    <source>
        <strain evidence="7 8">CBS 675.73</strain>
    </source>
</reference>